<evidence type="ECO:0000256" key="1">
    <source>
        <dbReference type="ARBA" id="ARBA00008918"/>
    </source>
</evidence>
<evidence type="ECO:0000259" key="3">
    <source>
        <dbReference type="Pfam" id="PF03364"/>
    </source>
</evidence>
<dbReference type="Proteomes" id="UP000068447">
    <property type="component" value="Chromosome"/>
</dbReference>
<organism evidence="4 5">
    <name type="scientific">Lacimicrobium alkaliphilum</name>
    <dbReference type="NCBI Taxonomy" id="1526571"/>
    <lineage>
        <taxon>Bacteria</taxon>
        <taxon>Pseudomonadati</taxon>
        <taxon>Pseudomonadota</taxon>
        <taxon>Gammaproteobacteria</taxon>
        <taxon>Alteromonadales</taxon>
        <taxon>Alteromonadaceae</taxon>
        <taxon>Lacimicrobium</taxon>
    </lineage>
</organism>
<dbReference type="PANTHER" id="PTHR12901">
    <property type="entry name" value="SPERM PROTEIN HOMOLOG"/>
    <property type="match status" value="1"/>
</dbReference>
<comment type="similarity">
    <text evidence="1">Belongs to the ribosome association toxin RatA family.</text>
</comment>
<dbReference type="AlphaFoldDB" id="A0A0U3B919"/>
<gene>
    <name evidence="4" type="ORF">AT746_07770</name>
</gene>
<accession>A0A0U3B919</accession>
<dbReference type="GO" id="GO:0048039">
    <property type="term" value="F:ubiquinone binding"/>
    <property type="evidence" value="ECO:0007669"/>
    <property type="project" value="InterPro"/>
</dbReference>
<evidence type="ECO:0000313" key="5">
    <source>
        <dbReference type="Proteomes" id="UP000068447"/>
    </source>
</evidence>
<dbReference type="SUPFAM" id="SSF55961">
    <property type="entry name" value="Bet v1-like"/>
    <property type="match status" value="1"/>
</dbReference>
<dbReference type="Pfam" id="PF03364">
    <property type="entry name" value="Polyketide_cyc"/>
    <property type="match status" value="1"/>
</dbReference>
<dbReference type="STRING" id="1526571.AT746_07770"/>
<feature type="domain" description="Coenzyme Q-binding protein COQ10 START" evidence="3">
    <location>
        <begin position="10"/>
        <end position="135"/>
    </location>
</feature>
<dbReference type="EMBL" id="CP013650">
    <property type="protein sequence ID" value="ALS98165.1"/>
    <property type="molecule type" value="Genomic_DNA"/>
</dbReference>
<dbReference type="RefSeq" id="WP_062478705.1">
    <property type="nucleotide sequence ID" value="NZ_CP013650.1"/>
</dbReference>
<dbReference type="InterPro" id="IPR044996">
    <property type="entry name" value="COQ10-like"/>
</dbReference>
<dbReference type="InterPro" id="IPR005031">
    <property type="entry name" value="COQ10_START"/>
</dbReference>
<keyword evidence="5" id="KW-1185">Reference proteome</keyword>
<reference evidence="4 5" key="1">
    <citation type="submission" date="2015-12" db="EMBL/GenBank/DDBJ databases">
        <title>Complete genome of Lacimicrobium alkaliphilum KCTC 32984.</title>
        <authorList>
            <person name="Kim S.-G."/>
            <person name="Lee Y.-J."/>
        </authorList>
    </citation>
    <scope>NUCLEOTIDE SEQUENCE [LARGE SCALE GENOMIC DNA]</scope>
    <source>
        <strain evidence="4 5">YelD216</strain>
    </source>
</reference>
<dbReference type="OrthoDB" id="9804759at2"/>
<name>A0A0U3B919_9ALTE</name>
<dbReference type="InterPro" id="IPR023393">
    <property type="entry name" value="START-like_dom_sf"/>
</dbReference>
<keyword evidence="2" id="KW-1277">Toxin-antitoxin system</keyword>
<dbReference type="Gene3D" id="3.30.530.20">
    <property type="match status" value="1"/>
</dbReference>
<evidence type="ECO:0000313" key="4">
    <source>
        <dbReference type="EMBL" id="ALS98165.1"/>
    </source>
</evidence>
<evidence type="ECO:0000256" key="2">
    <source>
        <dbReference type="ARBA" id="ARBA00022649"/>
    </source>
</evidence>
<sequence length="145" mass="16319">MANVNRSALVSYSAESMFDLVNDVDAYPQFLPGCAETRVHEADENHMKASILISKGGLRQWFTTQNQLKRGEYIRMELIEGPFSHLTGGWRFTPLSEDACKIELDLQFEFASRLAQAAFGKIFSSVASNMVAAFTQRAREVYGDR</sequence>
<dbReference type="GO" id="GO:0045333">
    <property type="term" value="P:cellular respiration"/>
    <property type="evidence" value="ECO:0007669"/>
    <property type="project" value="InterPro"/>
</dbReference>
<dbReference type="PANTHER" id="PTHR12901:SF10">
    <property type="entry name" value="COENZYME Q-BINDING PROTEIN COQ10, MITOCHONDRIAL"/>
    <property type="match status" value="1"/>
</dbReference>
<protein>
    <submittedName>
        <fullName evidence="4">Cyclase</fullName>
    </submittedName>
</protein>
<proteinExistence type="inferred from homology"/>
<dbReference type="KEGG" id="lal:AT746_07770"/>
<dbReference type="CDD" id="cd07813">
    <property type="entry name" value="COQ10p_like"/>
    <property type="match status" value="1"/>
</dbReference>